<evidence type="ECO:0000256" key="5">
    <source>
        <dbReference type="ARBA" id="ARBA00022989"/>
    </source>
</evidence>
<keyword evidence="9" id="KW-1185">Reference proteome</keyword>
<dbReference type="OrthoDB" id="21094at2"/>
<keyword evidence="6 7" id="KW-0472">Membrane</keyword>
<dbReference type="NCBIfam" id="TIGR00427">
    <property type="entry name" value="NAAT family transporter"/>
    <property type="match status" value="1"/>
</dbReference>
<feature type="transmembrane region" description="Helical" evidence="7">
    <location>
        <begin position="141"/>
        <end position="163"/>
    </location>
</feature>
<feature type="transmembrane region" description="Helical" evidence="7">
    <location>
        <begin position="175"/>
        <end position="193"/>
    </location>
</feature>
<organism evidence="8 9">
    <name type="scientific">Denitromonas halophila</name>
    <dbReference type="NCBI Taxonomy" id="1629404"/>
    <lineage>
        <taxon>Bacteria</taxon>
        <taxon>Pseudomonadati</taxon>
        <taxon>Pseudomonadota</taxon>
        <taxon>Betaproteobacteria</taxon>
        <taxon>Rhodocyclales</taxon>
        <taxon>Zoogloeaceae</taxon>
        <taxon>Denitromonas</taxon>
    </lineage>
</organism>
<dbReference type="Proteomes" id="UP000319502">
    <property type="component" value="Unassembled WGS sequence"/>
</dbReference>
<feature type="transmembrane region" description="Helical" evidence="7">
    <location>
        <begin position="39"/>
        <end position="57"/>
    </location>
</feature>
<feature type="transmembrane region" description="Helical" evidence="7">
    <location>
        <begin position="69"/>
        <end position="90"/>
    </location>
</feature>
<feature type="transmembrane region" description="Helical" evidence="7">
    <location>
        <begin position="6"/>
        <end position="27"/>
    </location>
</feature>
<feature type="transmembrane region" description="Helical" evidence="7">
    <location>
        <begin position="111"/>
        <end position="129"/>
    </location>
</feature>
<evidence type="ECO:0000256" key="7">
    <source>
        <dbReference type="RuleBase" id="RU362048"/>
    </source>
</evidence>
<dbReference type="PANTHER" id="PTHR33508">
    <property type="entry name" value="UPF0056 MEMBRANE PROTEIN YHCE"/>
    <property type="match status" value="1"/>
</dbReference>
<dbReference type="EMBL" id="VMNK01000018">
    <property type="protein sequence ID" value="TVO51922.1"/>
    <property type="molecule type" value="Genomic_DNA"/>
</dbReference>
<evidence type="ECO:0000256" key="3">
    <source>
        <dbReference type="ARBA" id="ARBA00022475"/>
    </source>
</evidence>
<sequence>MQTVLQEFVLFWAVVDPIGTLPVFLSATAGLDAAKRRRVAVRAVIVSAALLTFFAVSGEALLDAMGIPLATFEVAGGLVLFAFAMSMIFFEGKPQREIEQIGSERDVAICPLAFPSIASPGAILAVVMAMDHHRGDLAQQFLSGGLLALVLAATLGLLLVAGPIGRLIGQAGAELVSRTMGLLLAAMAVNHVFRGVQTYFG</sequence>
<accession>A0A557QGA1</accession>
<evidence type="ECO:0000313" key="9">
    <source>
        <dbReference type="Proteomes" id="UP000319502"/>
    </source>
</evidence>
<evidence type="ECO:0000256" key="1">
    <source>
        <dbReference type="ARBA" id="ARBA00004651"/>
    </source>
</evidence>
<protein>
    <recommendedName>
        <fullName evidence="7">UPF0056 membrane protein</fullName>
    </recommendedName>
</protein>
<comment type="caution">
    <text evidence="8">The sequence shown here is derived from an EMBL/GenBank/DDBJ whole genome shotgun (WGS) entry which is preliminary data.</text>
</comment>
<dbReference type="Pfam" id="PF01914">
    <property type="entry name" value="MarC"/>
    <property type="match status" value="1"/>
</dbReference>
<comment type="subcellular location">
    <subcellularLocation>
        <location evidence="1 7">Cell membrane</location>
        <topology evidence="1 7">Multi-pass membrane protein</topology>
    </subcellularLocation>
</comment>
<reference evidence="8 9" key="1">
    <citation type="submission" date="2019-07" db="EMBL/GenBank/DDBJ databases">
        <title>The pathways for chlorine oxyanion respiration interact through the shared metabolite chlorate.</title>
        <authorList>
            <person name="Barnum T.P."/>
            <person name="Cheng Y."/>
            <person name="Hill K.A."/>
            <person name="Lucas L.N."/>
            <person name="Carlson H.K."/>
            <person name="Coates J.D."/>
        </authorList>
    </citation>
    <scope>NUCLEOTIDE SEQUENCE [LARGE SCALE GENOMIC DNA]</scope>
    <source>
        <strain evidence="8 9">SFB-3</strain>
    </source>
</reference>
<dbReference type="PANTHER" id="PTHR33508:SF10">
    <property type="entry name" value="UPF0056 INNER MEMBRANE PROTEIN YHGN"/>
    <property type="match status" value="1"/>
</dbReference>
<evidence type="ECO:0000256" key="6">
    <source>
        <dbReference type="ARBA" id="ARBA00023136"/>
    </source>
</evidence>
<dbReference type="InterPro" id="IPR002771">
    <property type="entry name" value="Multi_antbiot-R_MarC"/>
</dbReference>
<keyword evidence="5 7" id="KW-1133">Transmembrane helix</keyword>
<dbReference type="GO" id="GO:0005886">
    <property type="term" value="C:plasma membrane"/>
    <property type="evidence" value="ECO:0007669"/>
    <property type="project" value="UniProtKB-SubCell"/>
</dbReference>
<dbReference type="RefSeq" id="WP_144311012.1">
    <property type="nucleotide sequence ID" value="NZ_VMNK01000018.1"/>
</dbReference>
<proteinExistence type="inferred from homology"/>
<comment type="similarity">
    <text evidence="2 7">Belongs to the UPF0056 (MarC) family.</text>
</comment>
<evidence type="ECO:0000256" key="4">
    <source>
        <dbReference type="ARBA" id="ARBA00022692"/>
    </source>
</evidence>
<evidence type="ECO:0000313" key="8">
    <source>
        <dbReference type="EMBL" id="TVO51922.1"/>
    </source>
</evidence>
<name>A0A557QGA1_9RHOO</name>
<keyword evidence="4 7" id="KW-0812">Transmembrane</keyword>
<dbReference type="AlphaFoldDB" id="A0A557QGA1"/>
<keyword evidence="3" id="KW-1003">Cell membrane</keyword>
<gene>
    <name evidence="8" type="ORF">FHP91_18680</name>
</gene>
<evidence type="ECO:0000256" key="2">
    <source>
        <dbReference type="ARBA" id="ARBA00009784"/>
    </source>
</evidence>